<dbReference type="HOGENOM" id="CLU_3270311_0_0_9"/>
<reference evidence="1 2" key="1">
    <citation type="submission" date="2013-06" db="EMBL/GenBank/DDBJ databases">
        <authorList>
            <person name="Weinstock G."/>
            <person name="Sodergren E."/>
            <person name="Lobos E.A."/>
            <person name="Fulton L."/>
            <person name="Fulton R."/>
            <person name="Courtney L."/>
            <person name="Fronick C."/>
            <person name="O'Laughlin M."/>
            <person name="Godfrey J."/>
            <person name="Wilson R.M."/>
            <person name="Miner T."/>
            <person name="Farmer C."/>
            <person name="Delehaunty K."/>
            <person name="Cordes M."/>
            <person name="Minx P."/>
            <person name="Tomlinson C."/>
            <person name="Chen J."/>
            <person name="Wollam A."/>
            <person name="Pepin K.H."/>
            <person name="Bhonagiri V."/>
            <person name="Zhang X."/>
            <person name="Warren W."/>
            <person name="Mitreva M."/>
            <person name="Mardis E.R."/>
            <person name="Wilson R.K."/>
        </authorList>
    </citation>
    <scope>NUCLEOTIDE SEQUENCE [LARGE SCALE GENOMIC DNA]</scope>
    <source>
        <strain evidence="1 2">ATCC 27803</strain>
    </source>
</reference>
<comment type="caution">
    <text evidence="1">The sequence shown here is derived from an EMBL/GenBank/DDBJ whole genome shotgun (WGS) entry which is preliminary data.</text>
</comment>
<sequence length="41" mass="4860">MIHVNDYKSYEANDNKYKDTDLYLNIFKEIGAQHHGFTINV</sequence>
<dbReference type="AlphaFoldDB" id="U2PCY9"/>
<dbReference type="Proteomes" id="UP000016658">
    <property type="component" value="Unassembled WGS sequence"/>
</dbReference>
<dbReference type="EMBL" id="AWVI01000095">
    <property type="protein sequence ID" value="ERK41981.1"/>
    <property type="molecule type" value="Genomic_DNA"/>
</dbReference>
<accession>U2PCY9</accession>
<protein>
    <submittedName>
        <fullName evidence="1">Uncharacterized protein</fullName>
    </submittedName>
</protein>
<name>U2PCY9_9FIRM</name>
<dbReference type="RefSeq" id="WP_148449365.1">
    <property type="nucleotide sequence ID" value="NZ_KI270992.1"/>
</dbReference>
<gene>
    <name evidence="1" type="ORF">HMPREF0367_01801</name>
</gene>
<organism evidence="1 2">
    <name type="scientific">Faecalitalea cylindroides ATCC 27803</name>
    <dbReference type="NCBI Taxonomy" id="649755"/>
    <lineage>
        <taxon>Bacteria</taxon>
        <taxon>Bacillati</taxon>
        <taxon>Bacillota</taxon>
        <taxon>Erysipelotrichia</taxon>
        <taxon>Erysipelotrichales</taxon>
        <taxon>Erysipelotrichaceae</taxon>
        <taxon>Faecalitalea</taxon>
    </lineage>
</organism>
<evidence type="ECO:0000313" key="2">
    <source>
        <dbReference type="Proteomes" id="UP000016658"/>
    </source>
</evidence>
<evidence type="ECO:0000313" key="1">
    <source>
        <dbReference type="EMBL" id="ERK41981.1"/>
    </source>
</evidence>
<proteinExistence type="predicted"/>